<protein>
    <submittedName>
        <fullName evidence="1">Uncharacterized protein</fullName>
    </submittedName>
</protein>
<accession>A0A1Z4LPB3</accession>
<dbReference type="Proteomes" id="UP000218418">
    <property type="component" value="Chromosome"/>
</dbReference>
<dbReference type="AlphaFoldDB" id="A0A1Z4LPB3"/>
<evidence type="ECO:0000313" key="1">
    <source>
        <dbReference type="EMBL" id="BAY83004.1"/>
    </source>
</evidence>
<gene>
    <name evidence="1" type="ORF">NIES267_24900</name>
</gene>
<sequence length="170" mass="20123">MSYQFSFLQAFAGYYFVKSKFLTTLKQNTLLKRSQEESRVHFSRQFEIMRLQDIGKYRTHICHELRNIRPASLYWTAVGFGTLSNKCLYLTINGLNNSNNQLFWQLINFFSQPSRDCTKGYIFDTYLIECLCKYLFQSQSSRNKKISDLQSNLSCRIYQSFESVQVKTEV</sequence>
<reference evidence="1 2" key="1">
    <citation type="submission" date="2017-06" db="EMBL/GenBank/DDBJ databases">
        <title>Genome sequencing of cyanobaciteial culture collection at National Institute for Environmental Studies (NIES).</title>
        <authorList>
            <person name="Hirose Y."/>
            <person name="Shimura Y."/>
            <person name="Fujisawa T."/>
            <person name="Nakamura Y."/>
            <person name="Kawachi M."/>
        </authorList>
    </citation>
    <scope>NUCLEOTIDE SEQUENCE [LARGE SCALE GENOMIC DNA]</scope>
    <source>
        <strain evidence="1 2">NIES-267</strain>
    </source>
</reference>
<evidence type="ECO:0000313" key="2">
    <source>
        <dbReference type="Proteomes" id="UP000218418"/>
    </source>
</evidence>
<proteinExistence type="predicted"/>
<name>A0A1Z4LPB3_9CYAN</name>
<keyword evidence="2" id="KW-1185">Reference proteome</keyword>
<organism evidence="1 2">
    <name type="scientific">Calothrix parasitica NIES-267</name>
    <dbReference type="NCBI Taxonomy" id="1973488"/>
    <lineage>
        <taxon>Bacteria</taxon>
        <taxon>Bacillati</taxon>
        <taxon>Cyanobacteriota</taxon>
        <taxon>Cyanophyceae</taxon>
        <taxon>Nostocales</taxon>
        <taxon>Calotrichaceae</taxon>
        <taxon>Calothrix</taxon>
    </lineage>
</organism>
<dbReference type="EMBL" id="AP018227">
    <property type="protein sequence ID" value="BAY83004.1"/>
    <property type="molecule type" value="Genomic_DNA"/>
</dbReference>